<reference evidence="1" key="1">
    <citation type="submission" date="2022-07" db="EMBL/GenBank/DDBJ databases">
        <title>Complete genome of DND4.</title>
        <authorList>
            <person name="Cao G."/>
        </authorList>
    </citation>
    <scope>NUCLEOTIDE SEQUENCE</scope>
    <source>
        <strain evidence="1">DND4</strain>
    </source>
</reference>
<protein>
    <submittedName>
        <fullName evidence="1">Uncharacterized protein</fullName>
    </submittedName>
</protein>
<gene>
    <name evidence="1" type="ORF">NMQ05_04180</name>
</gene>
<proteinExistence type="predicted"/>
<evidence type="ECO:0000313" key="1">
    <source>
        <dbReference type="EMBL" id="UTT53785.1"/>
    </source>
</evidence>
<dbReference type="Proteomes" id="UP001060245">
    <property type="component" value="Chromosome"/>
</dbReference>
<keyword evidence="2" id="KW-1185">Reference proteome</keyword>
<sequence>MGALEALTWILAAIGGLVLLSAIAFLTLLVWIASVGLRRMRDDDTTQLPERTDR</sequence>
<accession>A0ACD4B7T0</accession>
<name>A0ACD4B7T0_MICMQ</name>
<organism evidence="1 2">
    <name type="scientific">Microbacterium maritypicum</name>
    <name type="common">Microbacterium liquefaciens</name>
    <dbReference type="NCBI Taxonomy" id="33918"/>
    <lineage>
        <taxon>Bacteria</taxon>
        <taxon>Bacillati</taxon>
        <taxon>Actinomycetota</taxon>
        <taxon>Actinomycetes</taxon>
        <taxon>Micrococcales</taxon>
        <taxon>Microbacteriaceae</taxon>
        <taxon>Microbacterium</taxon>
    </lineage>
</organism>
<dbReference type="EMBL" id="CP101471">
    <property type="protein sequence ID" value="UTT53785.1"/>
    <property type="molecule type" value="Genomic_DNA"/>
</dbReference>
<evidence type="ECO:0000313" key="2">
    <source>
        <dbReference type="Proteomes" id="UP001060245"/>
    </source>
</evidence>